<evidence type="ECO:0000313" key="2">
    <source>
        <dbReference type="Proteomes" id="UP001528920"/>
    </source>
</evidence>
<organism evidence="1 2">
    <name type="scientific">Paralabilibaculum antarcticum</name>
    <dbReference type="NCBI Taxonomy" id="2912572"/>
    <lineage>
        <taxon>Bacteria</taxon>
        <taxon>Pseudomonadati</taxon>
        <taxon>Bacteroidota</taxon>
        <taxon>Bacteroidia</taxon>
        <taxon>Marinilabiliales</taxon>
        <taxon>Marinifilaceae</taxon>
        <taxon>Paralabilibaculum</taxon>
    </lineage>
</organism>
<dbReference type="RefSeq" id="WP_275107750.1">
    <property type="nucleotide sequence ID" value="NZ_JAKJSC010000001.1"/>
</dbReference>
<proteinExistence type="predicted"/>
<accession>A0ABT5VLU7</accession>
<name>A0ABT5VLU7_9BACT</name>
<dbReference type="EMBL" id="JAKJSC010000001">
    <property type="protein sequence ID" value="MDE5416408.1"/>
    <property type="molecule type" value="Genomic_DNA"/>
</dbReference>
<protein>
    <recommendedName>
        <fullName evidence="3">DUF4468 domain-containing protein</fullName>
    </recommendedName>
</protein>
<gene>
    <name evidence="1" type="ORF">L3049_00210</name>
</gene>
<evidence type="ECO:0008006" key="3">
    <source>
        <dbReference type="Google" id="ProtNLM"/>
    </source>
</evidence>
<comment type="caution">
    <text evidence="1">The sequence shown here is derived from an EMBL/GenBank/DDBJ whole genome shotgun (WGS) entry which is preliminary data.</text>
</comment>
<keyword evidence="2" id="KW-1185">Reference proteome</keyword>
<evidence type="ECO:0000313" key="1">
    <source>
        <dbReference type="EMBL" id="MDE5416408.1"/>
    </source>
</evidence>
<dbReference type="Proteomes" id="UP001528920">
    <property type="component" value="Unassembled WGS sequence"/>
</dbReference>
<reference evidence="1 2" key="1">
    <citation type="submission" date="2022-01" db="EMBL/GenBank/DDBJ databases">
        <title>Labilibaculum sp. nov, a marine bacterium isolated from Antarctica.</title>
        <authorList>
            <person name="Dai W."/>
        </authorList>
    </citation>
    <scope>NUCLEOTIDE SEQUENCE [LARGE SCALE GENOMIC DNA]</scope>
    <source>
        <strain evidence="1 2">DW002</strain>
    </source>
</reference>
<sequence length="253" mass="29235">MKFINLPKLDESRSNFRNLKAIMGIGLLMLLLCQTSFGQKNTAFKTNSMSVFDGNIVKDPSLLKLRRKTSQIGSYYLNEDWKRADIYMVVDSSIVRGLETRIDLRTSELEIKYKGEIKVLPSFRVRSVVFTKDKSLFVTETLLKSNNKGFYEVLVDDENTLLRKYDTKLMSPSYNVQLDAGSKSSKVVKEQSYFVFNDLGIVKLAKTKNKLKKQLNKQKEVFNFIDENKINPKKETNLISLVNFLNKNHLMMN</sequence>